<dbReference type="PANTHER" id="PTHR46511:SF1">
    <property type="entry name" value="MORN REPEAT-CONTAINING PROTEIN 3"/>
    <property type="match status" value="1"/>
</dbReference>
<dbReference type="InterPro" id="IPR052472">
    <property type="entry name" value="MORN3"/>
</dbReference>
<evidence type="ECO:0000256" key="2">
    <source>
        <dbReference type="ARBA" id="ARBA00022737"/>
    </source>
</evidence>
<sequence length="251" mass="28548">MLLSGSLEQRLLLNGLKGACAHHTPQPHSKKVNSNTTTRIFSKLPPAMPLVKTSQKTLSLSKLLDMKSQKCGLRHTVFSANGNEYTGEWQDNNNTPETKKYERKYFGDWKNGKKHGYGKYLYSNSSVYDGEWSEDHRSGWGRMYYENGDVYEGEWMGDKSHGQGIIRFANGNWYEGAWQDGKKNGNGKFNYSDKGRLYEGFWVDGVAKCGTLSDLGRDVTPTPSTYQIPQIQLLDMELVLREAQSTYADHY</sequence>
<dbReference type="SMART" id="SM00698">
    <property type="entry name" value="MORN"/>
    <property type="match status" value="4"/>
</dbReference>
<dbReference type="EMBL" id="CADEAL010003958">
    <property type="protein sequence ID" value="CAB1447787.1"/>
    <property type="molecule type" value="Genomic_DNA"/>
</dbReference>
<comment type="subcellular location">
    <subcellularLocation>
        <location evidence="1">Cytoplasmic vesicle</location>
        <location evidence="1">Secretory vesicle</location>
        <location evidence="1">Acrosome</location>
    </subcellularLocation>
</comment>
<evidence type="ECO:0000313" key="6">
    <source>
        <dbReference type="EMBL" id="CAB1447787.1"/>
    </source>
</evidence>
<comment type="caution">
    <text evidence="6">The sequence shown here is derived from an EMBL/GenBank/DDBJ whole genome shotgun (WGS) entry which is preliminary data.</text>
</comment>
<keyword evidence="2" id="KW-0677">Repeat</keyword>
<evidence type="ECO:0000256" key="3">
    <source>
        <dbReference type="ARBA" id="ARBA00023329"/>
    </source>
</evidence>
<gene>
    <name evidence="6" type="ORF">PLEPLA_LOCUS35464</name>
</gene>
<dbReference type="AlphaFoldDB" id="A0A9N7VE78"/>
<comment type="function">
    <text evidence="5">Assembles a suppression complex (suppresome) by tethering SIRT1 and MDM2 to regulate composite modifications of p53/TP53. Confers both deacetylation-mediated functional inactivation, by SIRT1, and ubiquitination-dependent degradation, by MDM2, of p53/TP53, promoting a proliferative and cell survival behaviors. May play a role in the regulation of spermatogenesis.</text>
</comment>
<organism evidence="6 7">
    <name type="scientific">Pleuronectes platessa</name>
    <name type="common">European plaice</name>
    <dbReference type="NCBI Taxonomy" id="8262"/>
    <lineage>
        <taxon>Eukaryota</taxon>
        <taxon>Metazoa</taxon>
        <taxon>Chordata</taxon>
        <taxon>Craniata</taxon>
        <taxon>Vertebrata</taxon>
        <taxon>Euteleostomi</taxon>
        <taxon>Actinopterygii</taxon>
        <taxon>Neopterygii</taxon>
        <taxon>Teleostei</taxon>
        <taxon>Neoteleostei</taxon>
        <taxon>Acanthomorphata</taxon>
        <taxon>Carangaria</taxon>
        <taxon>Pleuronectiformes</taxon>
        <taxon>Pleuronectoidei</taxon>
        <taxon>Pleuronectidae</taxon>
        <taxon>Pleuronectes</taxon>
    </lineage>
</organism>
<name>A0A9N7VE78_PLEPL</name>
<dbReference type="Pfam" id="PF02493">
    <property type="entry name" value="MORN"/>
    <property type="match status" value="4"/>
</dbReference>
<evidence type="ECO:0000256" key="4">
    <source>
        <dbReference type="ARBA" id="ARBA00039854"/>
    </source>
</evidence>
<evidence type="ECO:0000256" key="1">
    <source>
        <dbReference type="ARBA" id="ARBA00004218"/>
    </source>
</evidence>
<dbReference type="Proteomes" id="UP001153269">
    <property type="component" value="Unassembled WGS sequence"/>
</dbReference>
<dbReference type="GO" id="GO:0001669">
    <property type="term" value="C:acrosomal vesicle"/>
    <property type="evidence" value="ECO:0007669"/>
    <property type="project" value="UniProtKB-SubCell"/>
</dbReference>
<proteinExistence type="predicted"/>
<dbReference type="InterPro" id="IPR003409">
    <property type="entry name" value="MORN"/>
</dbReference>
<dbReference type="PANTHER" id="PTHR46511">
    <property type="entry name" value="MORN REPEAT-CONTAINING PROTEIN 3"/>
    <property type="match status" value="1"/>
</dbReference>
<keyword evidence="3" id="KW-0968">Cytoplasmic vesicle</keyword>
<keyword evidence="7" id="KW-1185">Reference proteome</keyword>
<protein>
    <recommendedName>
        <fullName evidence="4">MORN repeat-containing protein 3</fullName>
    </recommendedName>
</protein>
<dbReference type="SUPFAM" id="SSF82185">
    <property type="entry name" value="Histone H3 K4-specific methyltransferase SET7/9 N-terminal domain"/>
    <property type="match status" value="1"/>
</dbReference>
<reference evidence="6" key="1">
    <citation type="submission" date="2020-03" db="EMBL/GenBank/DDBJ databases">
        <authorList>
            <person name="Weist P."/>
        </authorList>
    </citation>
    <scope>NUCLEOTIDE SEQUENCE</scope>
</reference>
<dbReference type="Gene3D" id="2.20.110.10">
    <property type="entry name" value="Histone H3 K4-specific methyltransferase SET7/9 N-terminal domain"/>
    <property type="match status" value="2"/>
</dbReference>
<accession>A0A9N7VE78</accession>
<evidence type="ECO:0000256" key="5">
    <source>
        <dbReference type="ARBA" id="ARBA00045851"/>
    </source>
</evidence>
<evidence type="ECO:0000313" key="7">
    <source>
        <dbReference type="Proteomes" id="UP001153269"/>
    </source>
</evidence>